<comment type="caution">
    <text evidence="1">The sequence shown here is derived from an EMBL/GenBank/DDBJ whole genome shotgun (WGS) entry which is preliminary data.</text>
</comment>
<accession>X0S7I1</accession>
<dbReference type="EMBL" id="BARS01005295">
    <property type="protein sequence ID" value="GAF71171.1"/>
    <property type="molecule type" value="Genomic_DNA"/>
</dbReference>
<name>X0S7I1_9ZZZZ</name>
<gene>
    <name evidence="1" type="ORF">S01H1_10373</name>
</gene>
<evidence type="ECO:0000313" key="1">
    <source>
        <dbReference type="EMBL" id="GAF71171.1"/>
    </source>
</evidence>
<sequence length="129" mass="13397">MGATRDVALNELPIRGLSINADAAGVSVTVAASDSGVIFVNKEDAGTVTYTLPEVADCKGKWFWFYQAQTGADLKILGGTADVFIGGGAEAGDYMDTNATYTGNACIVVGDGTSYYLLPLNGQWDTGNT</sequence>
<proteinExistence type="predicted"/>
<reference evidence="1" key="1">
    <citation type="journal article" date="2014" name="Front. Microbiol.">
        <title>High frequency of phylogenetically diverse reductive dehalogenase-homologous genes in deep subseafloor sedimentary metagenomes.</title>
        <authorList>
            <person name="Kawai M."/>
            <person name="Futagami T."/>
            <person name="Toyoda A."/>
            <person name="Takaki Y."/>
            <person name="Nishi S."/>
            <person name="Hori S."/>
            <person name="Arai W."/>
            <person name="Tsubouchi T."/>
            <person name="Morono Y."/>
            <person name="Uchiyama I."/>
            <person name="Ito T."/>
            <person name="Fujiyama A."/>
            <person name="Inagaki F."/>
            <person name="Takami H."/>
        </authorList>
    </citation>
    <scope>NUCLEOTIDE SEQUENCE</scope>
    <source>
        <strain evidence="1">Expedition CK06-06</strain>
    </source>
</reference>
<dbReference type="AlphaFoldDB" id="X0S7I1"/>
<organism evidence="1">
    <name type="scientific">marine sediment metagenome</name>
    <dbReference type="NCBI Taxonomy" id="412755"/>
    <lineage>
        <taxon>unclassified sequences</taxon>
        <taxon>metagenomes</taxon>
        <taxon>ecological metagenomes</taxon>
    </lineage>
</organism>
<protein>
    <submittedName>
        <fullName evidence="1">Uncharacterized protein</fullName>
    </submittedName>
</protein>